<sequence length="158" mass="18366">MMNRQIHWSSPDPFLEVLDIQEEPSSITFIVRSTHESCPCPHCQVPSTRPHSRYTRMIQDLPIAGKAVSILLITRKWFCDQPNCTQKIFTERYDWISKNGRRTLRSEEVLRKIAFSTSCLNGEKVAKALSLPVSHDVLLSLIRKTEIHQEVSPFYRNR</sequence>
<reference evidence="3" key="1">
    <citation type="journal article" date="2019" name="Int. J. Syst. Evol. Microbiol.">
        <title>The Global Catalogue of Microorganisms (GCM) 10K type strain sequencing project: providing services to taxonomists for standard genome sequencing and annotation.</title>
        <authorList>
            <consortium name="The Broad Institute Genomics Platform"/>
            <consortium name="The Broad Institute Genome Sequencing Center for Infectious Disease"/>
            <person name="Wu L."/>
            <person name="Ma J."/>
        </authorList>
    </citation>
    <scope>NUCLEOTIDE SEQUENCE [LARGE SCALE GENOMIC DNA]</scope>
    <source>
        <strain evidence="3">CCUG 56331</strain>
    </source>
</reference>
<dbReference type="Proteomes" id="UP001595978">
    <property type="component" value="Unassembled WGS sequence"/>
</dbReference>
<evidence type="ECO:0000259" key="1">
    <source>
        <dbReference type="Pfam" id="PF14690"/>
    </source>
</evidence>
<comment type="caution">
    <text evidence="2">The sequence shown here is derived from an EMBL/GenBank/DDBJ whole genome shotgun (WGS) entry which is preliminary data.</text>
</comment>
<organism evidence="2 3">
    <name type="scientific">Ureibacillus suwonensis</name>
    <dbReference type="NCBI Taxonomy" id="313007"/>
    <lineage>
        <taxon>Bacteria</taxon>
        <taxon>Bacillati</taxon>
        <taxon>Bacillota</taxon>
        <taxon>Bacilli</taxon>
        <taxon>Bacillales</taxon>
        <taxon>Caryophanaceae</taxon>
        <taxon>Ureibacillus</taxon>
    </lineage>
</organism>
<evidence type="ECO:0000313" key="3">
    <source>
        <dbReference type="Proteomes" id="UP001595978"/>
    </source>
</evidence>
<gene>
    <name evidence="2" type="ORF">ACFPOH_01940</name>
</gene>
<feature type="domain" description="Transposase IS204/IS1001/IS1096/IS1165 zinc-finger" evidence="1">
    <location>
        <begin position="38"/>
        <end position="81"/>
    </location>
</feature>
<dbReference type="Pfam" id="PF14690">
    <property type="entry name" value="Zn_ribbon_ISL3"/>
    <property type="match status" value="1"/>
</dbReference>
<evidence type="ECO:0000313" key="2">
    <source>
        <dbReference type="EMBL" id="MFC5540543.1"/>
    </source>
</evidence>
<name>A0ABW0R6Y8_9BACL</name>
<dbReference type="InterPro" id="IPR029261">
    <property type="entry name" value="Transposase_Znf"/>
</dbReference>
<proteinExistence type="predicted"/>
<accession>A0ABW0R6Y8</accession>
<keyword evidence="3" id="KW-1185">Reference proteome</keyword>
<dbReference type="RefSeq" id="WP_340714495.1">
    <property type="nucleotide sequence ID" value="NZ_JBHSNQ010000027.1"/>
</dbReference>
<protein>
    <submittedName>
        <fullName evidence="2">Transposase family protein</fullName>
    </submittedName>
</protein>
<dbReference type="EMBL" id="JBHSNQ010000027">
    <property type="protein sequence ID" value="MFC5540543.1"/>
    <property type="molecule type" value="Genomic_DNA"/>
</dbReference>